<proteinExistence type="predicted"/>
<evidence type="ECO:0000313" key="1">
    <source>
        <dbReference type="EMBL" id="EEH42081.2"/>
    </source>
</evidence>
<accession>C1GZQ8</accession>
<dbReference type="RefSeq" id="XP_015702219.1">
    <property type="nucleotide sequence ID" value="XM_015845130.1"/>
</dbReference>
<sequence>MISAALKAAEESSPNAFGSFHLCWARDCEKFGSSRTRAIHNKASRRFLADKHANYGYNPWDQTKLLTMTAQKVYRNPFLASVIAGLHHGSYKAVDTSDLSGAPVVDTRGITDLHP</sequence>
<dbReference type="AlphaFoldDB" id="C1GZQ8"/>
<gene>
    <name evidence="1" type="ORF">PAAG_04002</name>
</gene>
<reference evidence="1 2" key="1">
    <citation type="journal article" date="2011" name="PLoS Genet.">
        <title>Comparative genomic analysis of human fungal pathogens causing paracoccidioidomycosis.</title>
        <authorList>
            <person name="Desjardins C.A."/>
            <person name="Champion M.D."/>
            <person name="Holder J.W."/>
            <person name="Muszewska A."/>
            <person name="Goldberg J."/>
            <person name="Bailao A.M."/>
            <person name="Brigido M.M."/>
            <person name="Ferreira M.E."/>
            <person name="Garcia A.M."/>
            <person name="Grynberg M."/>
            <person name="Gujja S."/>
            <person name="Heiman D.I."/>
            <person name="Henn M.R."/>
            <person name="Kodira C.D."/>
            <person name="Leon-Narvaez H."/>
            <person name="Longo L.V."/>
            <person name="Ma L.J."/>
            <person name="Malavazi I."/>
            <person name="Matsuo A.L."/>
            <person name="Morais F.V."/>
            <person name="Pereira M."/>
            <person name="Rodriguez-Brito S."/>
            <person name="Sakthikumar S."/>
            <person name="Salem-Izacc S.M."/>
            <person name="Sykes S.M."/>
            <person name="Teixeira M.M."/>
            <person name="Vallejo M.C."/>
            <person name="Walter M.E."/>
            <person name="Yandava C."/>
            <person name="Young S."/>
            <person name="Zeng Q."/>
            <person name="Zucker J."/>
            <person name="Felipe M.S."/>
            <person name="Goldman G.H."/>
            <person name="Haas B.J."/>
            <person name="McEwen J.G."/>
            <person name="Nino-Vega G."/>
            <person name="Puccia R."/>
            <person name="San-Blas G."/>
            <person name="Soares C.M."/>
            <person name="Birren B.W."/>
            <person name="Cuomo C.A."/>
        </authorList>
    </citation>
    <scope>NUCLEOTIDE SEQUENCE [LARGE SCALE GENOMIC DNA]</scope>
    <source>
        <strain evidence="2">ATCC MYA-826 / Pb01</strain>
    </source>
</reference>
<dbReference type="HOGENOM" id="CLU_2109760_0_0_1"/>
<dbReference type="STRING" id="502779.C1GZQ8"/>
<dbReference type="GeneID" id="9097518"/>
<dbReference type="EMBL" id="KN294000">
    <property type="protein sequence ID" value="EEH42081.2"/>
    <property type="molecule type" value="Genomic_DNA"/>
</dbReference>
<protein>
    <submittedName>
        <fullName evidence="1">Uncharacterized protein</fullName>
    </submittedName>
</protein>
<organism evidence="1 2">
    <name type="scientific">Paracoccidioides lutzii (strain ATCC MYA-826 / Pb01)</name>
    <name type="common">Paracoccidioides brasiliensis</name>
    <dbReference type="NCBI Taxonomy" id="502779"/>
    <lineage>
        <taxon>Eukaryota</taxon>
        <taxon>Fungi</taxon>
        <taxon>Dikarya</taxon>
        <taxon>Ascomycota</taxon>
        <taxon>Pezizomycotina</taxon>
        <taxon>Eurotiomycetes</taxon>
        <taxon>Eurotiomycetidae</taxon>
        <taxon>Onygenales</taxon>
        <taxon>Ajellomycetaceae</taxon>
        <taxon>Paracoccidioides</taxon>
    </lineage>
</organism>
<keyword evidence="2" id="KW-1185">Reference proteome</keyword>
<dbReference type="KEGG" id="pbl:PAAG_04002"/>
<dbReference type="Proteomes" id="UP000002059">
    <property type="component" value="Partially assembled WGS sequence"/>
</dbReference>
<evidence type="ECO:0000313" key="2">
    <source>
        <dbReference type="Proteomes" id="UP000002059"/>
    </source>
</evidence>
<dbReference type="OrthoDB" id="438641at2759"/>
<dbReference type="VEuPathDB" id="FungiDB:PAAG_04002"/>
<name>C1GZQ8_PARBA</name>
<dbReference type="eggNOG" id="ENOG502RR26">
    <property type="taxonomic scope" value="Eukaryota"/>
</dbReference>